<protein>
    <submittedName>
        <fullName evidence="1">Uncharacterized protein</fullName>
    </submittedName>
</protein>
<dbReference type="OrthoDB" id="8085597at2"/>
<evidence type="ECO:0000313" key="1">
    <source>
        <dbReference type="EMBL" id="TWI17084.1"/>
    </source>
</evidence>
<dbReference type="Proteomes" id="UP000317122">
    <property type="component" value="Unassembled WGS sequence"/>
</dbReference>
<comment type="caution">
    <text evidence="1">The sequence shown here is derived from an EMBL/GenBank/DDBJ whole genome shotgun (WGS) entry which is preliminary data.</text>
</comment>
<name>A0A562MB05_9HYPH</name>
<dbReference type="AlphaFoldDB" id="A0A562MB05"/>
<organism evidence="1 2">
    <name type="scientific">Mesorhizobium tianshanense</name>
    <dbReference type="NCBI Taxonomy" id="39844"/>
    <lineage>
        <taxon>Bacteria</taxon>
        <taxon>Pseudomonadati</taxon>
        <taxon>Pseudomonadota</taxon>
        <taxon>Alphaproteobacteria</taxon>
        <taxon>Hyphomicrobiales</taxon>
        <taxon>Phyllobacteriaceae</taxon>
        <taxon>Mesorhizobium</taxon>
    </lineage>
</organism>
<evidence type="ECO:0000313" key="2">
    <source>
        <dbReference type="Proteomes" id="UP000317122"/>
    </source>
</evidence>
<sequence>MGILHLDAEAKVELHSKAVKLIARYESPLETVKALMVYNCERETKILAIAHRHPGLAELSYDDTPVVLG</sequence>
<reference evidence="1 2" key="1">
    <citation type="journal article" date="2015" name="Stand. Genomic Sci.">
        <title>Genomic Encyclopedia of Bacterial and Archaeal Type Strains, Phase III: the genomes of soil and plant-associated and newly described type strains.</title>
        <authorList>
            <person name="Whitman W.B."/>
            <person name="Woyke T."/>
            <person name="Klenk H.P."/>
            <person name="Zhou Y."/>
            <person name="Lilburn T.G."/>
            <person name="Beck B.J."/>
            <person name="De Vos P."/>
            <person name="Vandamme P."/>
            <person name="Eisen J.A."/>
            <person name="Garrity G."/>
            <person name="Hugenholtz P."/>
            <person name="Kyrpides N.C."/>
        </authorList>
    </citation>
    <scope>NUCLEOTIDE SEQUENCE [LARGE SCALE GENOMIC DNA]</scope>
    <source>
        <strain evidence="1 2">CGMCC 1.2546</strain>
    </source>
</reference>
<keyword evidence="2" id="KW-1185">Reference proteome</keyword>
<gene>
    <name evidence="1" type="ORF">IQ26_07603</name>
</gene>
<dbReference type="EMBL" id="VLKT01000113">
    <property type="protein sequence ID" value="TWI17084.1"/>
    <property type="molecule type" value="Genomic_DNA"/>
</dbReference>
<dbReference type="RefSeq" id="WP_162458193.1">
    <property type="nucleotide sequence ID" value="NZ_BSPF01000046.1"/>
</dbReference>
<proteinExistence type="predicted"/>
<accession>A0A562MB05</accession>